<evidence type="ECO:0000313" key="2">
    <source>
        <dbReference type="EMBL" id="TKA81014.1"/>
    </source>
</evidence>
<comment type="caution">
    <text evidence="2">The sequence shown here is derived from an EMBL/GenBank/DDBJ whole genome shotgun (WGS) entry which is preliminary data.</text>
</comment>
<name>A0A4U0XTJ7_9PEZI</name>
<dbReference type="AlphaFoldDB" id="A0A4U0XTJ7"/>
<reference evidence="2 3" key="1">
    <citation type="submission" date="2017-03" db="EMBL/GenBank/DDBJ databases">
        <title>Genomes of endolithic fungi from Antarctica.</title>
        <authorList>
            <person name="Coleine C."/>
            <person name="Masonjones S."/>
            <person name="Stajich J.E."/>
        </authorList>
    </citation>
    <scope>NUCLEOTIDE SEQUENCE [LARGE SCALE GENOMIC DNA]</scope>
    <source>
        <strain evidence="2 3">CCFEE 5187</strain>
    </source>
</reference>
<proteinExistence type="predicted"/>
<evidence type="ECO:0000313" key="3">
    <source>
        <dbReference type="Proteomes" id="UP000308768"/>
    </source>
</evidence>
<dbReference type="STRING" id="331657.A0A4U0XTJ7"/>
<keyword evidence="3" id="KW-1185">Reference proteome</keyword>
<dbReference type="Proteomes" id="UP000308768">
    <property type="component" value="Unassembled WGS sequence"/>
</dbReference>
<gene>
    <name evidence="2" type="ORF">B0A49_01525</name>
    <name evidence="1" type="ORF">B0A49_09278</name>
</gene>
<dbReference type="EMBL" id="NAJN01000849">
    <property type="protein sequence ID" value="TKA68077.1"/>
    <property type="molecule type" value="Genomic_DNA"/>
</dbReference>
<dbReference type="OrthoDB" id="3945683at2759"/>
<protein>
    <submittedName>
        <fullName evidence="2">Uncharacterized protein</fullName>
    </submittedName>
</protein>
<accession>A0A4U0XTJ7</accession>
<organism evidence="2 3">
    <name type="scientific">Cryomyces minteri</name>
    <dbReference type="NCBI Taxonomy" id="331657"/>
    <lineage>
        <taxon>Eukaryota</taxon>
        <taxon>Fungi</taxon>
        <taxon>Dikarya</taxon>
        <taxon>Ascomycota</taxon>
        <taxon>Pezizomycotina</taxon>
        <taxon>Dothideomycetes</taxon>
        <taxon>Dothideomycetes incertae sedis</taxon>
        <taxon>Cryomyces</taxon>
    </lineage>
</organism>
<dbReference type="EMBL" id="NAJN01000038">
    <property type="protein sequence ID" value="TKA81014.1"/>
    <property type="molecule type" value="Genomic_DNA"/>
</dbReference>
<evidence type="ECO:0000313" key="1">
    <source>
        <dbReference type="EMBL" id="TKA68077.1"/>
    </source>
</evidence>
<sequence>MALSSMTIIGNQTHYGMFAPPGLSPLGQVLEISLMANATLPFIIVSASIPPFFSDSYDYRDPLFDPPLPVFPQAYGFNHLLLSNTSAAMLDTLLPNYVAKVQALLDPTEAWHITAIVHGTVSTYNNAVESHRNDSAWWTQWHSDGGLQSHVLYNGWNIALLGNQNSAVQLVKGSCNATALPRDNQLIFTHNHLALNDWFMPQLLKYLGPFSTIRNSSH</sequence>